<evidence type="ECO:0000313" key="1">
    <source>
        <dbReference type="EMBL" id="KAJ0182529.1"/>
    </source>
</evidence>
<organism evidence="1 2">
    <name type="scientific">Dendrolimus kikuchii</name>
    <dbReference type="NCBI Taxonomy" id="765133"/>
    <lineage>
        <taxon>Eukaryota</taxon>
        <taxon>Metazoa</taxon>
        <taxon>Ecdysozoa</taxon>
        <taxon>Arthropoda</taxon>
        <taxon>Hexapoda</taxon>
        <taxon>Insecta</taxon>
        <taxon>Pterygota</taxon>
        <taxon>Neoptera</taxon>
        <taxon>Endopterygota</taxon>
        <taxon>Lepidoptera</taxon>
        <taxon>Glossata</taxon>
        <taxon>Ditrysia</taxon>
        <taxon>Bombycoidea</taxon>
        <taxon>Lasiocampidae</taxon>
        <taxon>Dendrolimus</taxon>
    </lineage>
</organism>
<accession>A0ACC1DFJ5</accession>
<proteinExistence type="predicted"/>
<evidence type="ECO:0000313" key="2">
    <source>
        <dbReference type="Proteomes" id="UP000824533"/>
    </source>
</evidence>
<name>A0ACC1DFJ5_9NEOP</name>
<reference evidence="1 2" key="1">
    <citation type="journal article" date="2021" name="Front. Genet.">
        <title>Chromosome-Level Genome Assembly Reveals Significant Gene Expansion in the Toll and IMD Signaling Pathways of Dendrolimus kikuchii.</title>
        <authorList>
            <person name="Zhou J."/>
            <person name="Wu P."/>
            <person name="Xiong Z."/>
            <person name="Liu N."/>
            <person name="Zhao N."/>
            <person name="Ji M."/>
            <person name="Qiu Y."/>
            <person name="Yang B."/>
        </authorList>
    </citation>
    <scope>NUCLEOTIDE SEQUENCE [LARGE SCALE GENOMIC DNA]</scope>
    <source>
        <strain evidence="1">Ann1</strain>
    </source>
</reference>
<keyword evidence="2" id="KW-1185">Reference proteome</keyword>
<sequence>MKLTEKCSEDSISTSSNNVSNSINLNSLYCSHLWSNSKLRNTILTAPCKENESVKYCYTCRGKIRKYEVKSYENIFTPNDHSTPNRKDITETNKSEIEAICFDPRRSQNESEYTNIKKCIPTISHQIDLELCQKFTSYDIQVNESNQRLRKNYKGIGCLINFSQTDSPKKKRKKIQACSISVMIIAIVVISFILVNFTTPQFTQSVKDYSSTIVVPIENINYTETSFATTDILNLTKTESLHITTTELFSESNKKRNSTSSIISKIRKNIKTYPRASKEGRDELKTKEMNNPDTSQQFCSCQKSDICMLDESTGKSICRRSADEDDPTGCGGLCAFETEACHLVDKERGVRVCRSLSPSTCTPDEWKCRNGLCVSAEARCDGSIQCYDLSDEMQCECDPTEQFHCGNSISCFPNSKLCDGAVDCWDAYDEVNCTAECPKDQFTCKNDRCIPFSRFCDGLTDCSDGSDEPQGCGICGAHEIQCKNQRCVSKAVLCDGRDNCGDLSDELNCPNNS</sequence>
<gene>
    <name evidence="1" type="ORF">K1T71_001898</name>
</gene>
<comment type="caution">
    <text evidence="1">The sequence shown here is derived from an EMBL/GenBank/DDBJ whole genome shotgun (WGS) entry which is preliminary data.</text>
</comment>
<dbReference type="EMBL" id="CM034389">
    <property type="protein sequence ID" value="KAJ0182529.1"/>
    <property type="molecule type" value="Genomic_DNA"/>
</dbReference>
<dbReference type="Proteomes" id="UP000824533">
    <property type="component" value="Linkage Group LG03"/>
</dbReference>
<protein>
    <submittedName>
        <fullName evidence="1">Uncharacterized protein</fullName>
    </submittedName>
</protein>